<dbReference type="SUPFAM" id="SSF52833">
    <property type="entry name" value="Thioredoxin-like"/>
    <property type="match status" value="1"/>
</dbReference>
<dbReference type="InterPro" id="IPR013766">
    <property type="entry name" value="Thioredoxin_domain"/>
</dbReference>
<feature type="domain" description="Thioredoxin" evidence="5">
    <location>
        <begin position="1"/>
        <end position="105"/>
    </location>
</feature>
<keyword evidence="2" id="KW-0249">Electron transport</keyword>
<evidence type="ECO:0000256" key="1">
    <source>
        <dbReference type="ARBA" id="ARBA00022448"/>
    </source>
</evidence>
<dbReference type="InterPro" id="IPR005746">
    <property type="entry name" value="Thioredoxin"/>
</dbReference>
<dbReference type="CDD" id="cd02947">
    <property type="entry name" value="TRX_family"/>
    <property type="match status" value="1"/>
</dbReference>
<dbReference type="GO" id="GO:0015035">
    <property type="term" value="F:protein-disulfide reductase activity"/>
    <property type="evidence" value="ECO:0007669"/>
    <property type="project" value="InterPro"/>
</dbReference>
<organism evidence="6">
    <name type="scientific">hydrothermal vent metagenome</name>
    <dbReference type="NCBI Taxonomy" id="652676"/>
    <lineage>
        <taxon>unclassified sequences</taxon>
        <taxon>metagenomes</taxon>
        <taxon>ecological metagenomes</taxon>
    </lineage>
</organism>
<evidence type="ECO:0000256" key="3">
    <source>
        <dbReference type="ARBA" id="ARBA00023157"/>
    </source>
</evidence>
<keyword evidence="3" id="KW-1015">Disulfide bond</keyword>
<name>A0A3B0WF24_9ZZZZ</name>
<dbReference type="PANTHER" id="PTHR45663:SF11">
    <property type="entry name" value="GEO12009P1"/>
    <property type="match status" value="1"/>
</dbReference>
<dbReference type="PROSITE" id="PS00194">
    <property type="entry name" value="THIOREDOXIN_1"/>
    <property type="match status" value="1"/>
</dbReference>
<keyword evidence="4" id="KW-0676">Redox-active center</keyword>
<dbReference type="EMBL" id="UOEU01001031">
    <property type="protein sequence ID" value="VAW43126.1"/>
    <property type="molecule type" value="Genomic_DNA"/>
</dbReference>
<evidence type="ECO:0000256" key="2">
    <source>
        <dbReference type="ARBA" id="ARBA00022982"/>
    </source>
</evidence>
<dbReference type="InterPro" id="IPR017937">
    <property type="entry name" value="Thioredoxin_CS"/>
</dbReference>
<dbReference type="Gene3D" id="3.40.30.10">
    <property type="entry name" value="Glutaredoxin"/>
    <property type="match status" value="1"/>
</dbReference>
<keyword evidence="1" id="KW-0813">Transport</keyword>
<dbReference type="InterPro" id="IPR036249">
    <property type="entry name" value="Thioredoxin-like_sf"/>
</dbReference>
<evidence type="ECO:0000313" key="6">
    <source>
        <dbReference type="EMBL" id="VAW43126.1"/>
    </source>
</evidence>
<dbReference type="PROSITE" id="PS51352">
    <property type="entry name" value="THIOREDOXIN_2"/>
    <property type="match status" value="1"/>
</dbReference>
<evidence type="ECO:0000256" key="4">
    <source>
        <dbReference type="ARBA" id="ARBA00023284"/>
    </source>
</evidence>
<reference evidence="6" key="1">
    <citation type="submission" date="2018-06" db="EMBL/GenBank/DDBJ databases">
        <authorList>
            <person name="Zhirakovskaya E."/>
        </authorList>
    </citation>
    <scope>NUCLEOTIDE SEQUENCE</scope>
</reference>
<gene>
    <name evidence="6" type="ORF">MNBD_CHLOROFLEXI01-2805</name>
</gene>
<evidence type="ECO:0000259" key="5">
    <source>
        <dbReference type="PROSITE" id="PS51352"/>
    </source>
</evidence>
<accession>A0A3B0WF24</accession>
<proteinExistence type="predicted"/>
<dbReference type="AlphaFoldDB" id="A0A3B0WF24"/>
<dbReference type="PANTHER" id="PTHR45663">
    <property type="entry name" value="GEO12009P1"/>
    <property type="match status" value="1"/>
</dbReference>
<dbReference type="GO" id="GO:0005737">
    <property type="term" value="C:cytoplasm"/>
    <property type="evidence" value="ECO:0007669"/>
    <property type="project" value="TreeGrafter"/>
</dbReference>
<dbReference type="PIRSF" id="PIRSF000077">
    <property type="entry name" value="Thioredoxin"/>
    <property type="match status" value="1"/>
</dbReference>
<dbReference type="Pfam" id="PF00085">
    <property type="entry name" value="Thioredoxin"/>
    <property type="match status" value="1"/>
</dbReference>
<sequence>MPIEVTKETVDTAVLQEKLPVLLDFWADWCPPCHTVSQWLERLAPECEGKLIVAKVDVTTDKTVAEQFGVMSLPTLLWIVNGTVQYRQADEINEEGLRDWVESLL</sequence>
<protein>
    <submittedName>
        <fullName evidence="6">Thioredoxin</fullName>
    </submittedName>
</protein>